<dbReference type="InterPro" id="IPR035938">
    <property type="entry name" value="Hemerythrin-like_sf"/>
</dbReference>
<dbReference type="PANTHER" id="PTHR37164">
    <property type="entry name" value="BACTERIOHEMERYTHRIN"/>
    <property type="match status" value="1"/>
</dbReference>
<evidence type="ECO:0000313" key="5">
    <source>
        <dbReference type="EMBL" id="MQY51857.1"/>
    </source>
</evidence>
<dbReference type="NCBIfam" id="NF033749">
    <property type="entry name" value="bact_hemeryth"/>
    <property type="match status" value="1"/>
</dbReference>
<gene>
    <name evidence="5" type="ORF">GHK24_08720</name>
</gene>
<protein>
    <submittedName>
        <fullName evidence="5">Bacteriohemerythrin</fullName>
    </submittedName>
</protein>
<keyword evidence="2" id="KW-0479">Metal-binding</keyword>
<dbReference type="InterPro" id="IPR050669">
    <property type="entry name" value="Hemerythrin"/>
</dbReference>
<accession>A0A6L5JWV8</accession>
<reference evidence="5 6" key="1">
    <citation type="submission" date="2019-10" db="EMBL/GenBank/DDBJ databases">
        <title>Whole-genome sequence of the purple nonsulfur photosynthetic bacterium Rhodocyclus tenuis.</title>
        <authorList>
            <person name="Kyndt J.A."/>
            <person name="Meyer T.E."/>
        </authorList>
    </citation>
    <scope>NUCLEOTIDE SEQUENCE [LARGE SCALE GENOMIC DNA]</scope>
    <source>
        <strain evidence="5 6">DSM 110</strain>
    </source>
</reference>
<dbReference type="PANTHER" id="PTHR37164:SF1">
    <property type="entry name" value="BACTERIOHEMERYTHRIN"/>
    <property type="match status" value="1"/>
</dbReference>
<comment type="similarity">
    <text evidence="1">Belongs to the hemerythrin family.</text>
</comment>
<name>A0A6L5JWV8_RHOTE</name>
<dbReference type="Pfam" id="PF01814">
    <property type="entry name" value="Hemerythrin"/>
    <property type="match status" value="1"/>
</dbReference>
<dbReference type="NCBIfam" id="TIGR02481">
    <property type="entry name" value="hemeryth_dom"/>
    <property type="match status" value="1"/>
</dbReference>
<evidence type="ECO:0000256" key="2">
    <source>
        <dbReference type="ARBA" id="ARBA00022723"/>
    </source>
</evidence>
<dbReference type="SUPFAM" id="SSF47188">
    <property type="entry name" value="Hemerythrin-like"/>
    <property type="match status" value="1"/>
</dbReference>
<dbReference type="GO" id="GO:0046872">
    <property type="term" value="F:metal ion binding"/>
    <property type="evidence" value="ECO:0007669"/>
    <property type="project" value="UniProtKB-KW"/>
</dbReference>
<dbReference type="EMBL" id="WIXJ01000005">
    <property type="protein sequence ID" value="MQY51857.1"/>
    <property type="molecule type" value="Genomic_DNA"/>
</dbReference>
<evidence type="ECO:0000256" key="1">
    <source>
        <dbReference type="ARBA" id="ARBA00010587"/>
    </source>
</evidence>
<sequence length="149" mass="17170">MADVVTWDERYALGFDEIDAQHQALFTLINDIWHAQVRGADRATVDALIGRLERYTREHFAAEEALMRSEGCPEIAAHLAEHQQFIHRVALEREHLGERGVVSLDMLHFLRDWLVSHILRADAAYARFLEQGTPRPGFALSRFFTRFLG</sequence>
<dbReference type="AlphaFoldDB" id="A0A6L5JWV8"/>
<feature type="domain" description="Hemerythrin-like" evidence="4">
    <location>
        <begin position="14"/>
        <end position="126"/>
    </location>
</feature>
<evidence type="ECO:0000256" key="3">
    <source>
        <dbReference type="ARBA" id="ARBA00023004"/>
    </source>
</evidence>
<dbReference type="Gene3D" id="1.20.120.50">
    <property type="entry name" value="Hemerythrin-like"/>
    <property type="match status" value="1"/>
</dbReference>
<comment type="caution">
    <text evidence="5">The sequence shown here is derived from an EMBL/GenBank/DDBJ whole genome shotgun (WGS) entry which is preliminary data.</text>
</comment>
<keyword evidence="3" id="KW-0408">Iron</keyword>
<dbReference type="InterPro" id="IPR012312">
    <property type="entry name" value="Hemerythrin-like"/>
</dbReference>
<evidence type="ECO:0000259" key="4">
    <source>
        <dbReference type="Pfam" id="PF01814"/>
    </source>
</evidence>
<proteinExistence type="inferred from homology"/>
<dbReference type="CDD" id="cd12107">
    <property type="entry name" value="Hemerythrin"/>
    <property type="match status" value="1"/>
</dbReference>
<dbReference type="Proteomes" id="UP000480275">
    <property type="component" value="Unassembled WGS sequence"/>
</dbReference>
<dbReference type="InterPro" id="IPR012827">
    <property type="entry name" value="Hemerythrin_metal-bd"/>
</dbReference>
<evidence type="ECO:0000313" key="6">
    <source>
        <dbReference type="Proteomes" id="UP000480275"/>
    </source>
</evidence>
<organism evidence="5 6">
    <name type="scientific">Rhodocyclus tenuis</name>
    <name type="common">Rhodospirillum tenue</name>
    <dbReference type="NCBI Taxonomy" id="1066"/>
    <lineage>
        <taxon>Bacteria</taxon>
        <taxon>Pseudomonadati</taxon>
        <taxon>Pseudomonadota</taxon>
        <taxon>Betaproteobacteria</taxon>
        <taxon>Rhodocyclales</taxon>
        <taxon>Rhodocyclaceae</taxon>
        <taxon>Rhodocyclus</taxon>
    </lineage>
</organism>